<dbReference type="GO" id="GO:0005524">
    <property type="term" value="F:ATP binding"/>
    <property type="evidence" value="ECO:0007669"/>
    <property type="project" value="UniProtKB-KW"/>
</dbReference>
<dbReference type="InterPro" id="IPR041628">
    <property type="entry name" value="ChlI/MoxR_AAA_lid"/>
</dbReference>
<dbReference type="Proteomes" id="UP000656367">
    <property type="component" value="Unassembled WGS sequence"/>
</dbReference>
<dbReference type="Gene3D" id="1.10.8.80">
    <property type="entry name" value="Magnesium chelatase subunit I, C-Terminal domain"/>
    <property type="match status" value="1"/>
</dbReference>
<dbReference type="InterPro" id="IPR011703">
    <property type="entry name" value="ATPase_AAA-3"/>
</dbReference>
<reference evidence="5" key="1">
    <citation type="journal article" date="2014" name="Int. J. Syst. Evol. Microbiol.">
        <title>Complete genome sequence of Corynebacterium casei LMG S-19264T (=DSM 44701T), isolated from a smear-ripened cheese.</title>
        <authorList>
            <consortium name="US DOE Joint Genome Institute (JGI-PGF)"/>
            <person name="Walter F."/>
            <person name="Albersmeier A."/>
            <person name="Kalinowski J."/>
            <person name="Ruckert C."/>
        </authorList>
    </citation>
    <scope>NUCLEOTIDE SEQUENCE</scope>
    <source>
        <strain evidence="5">JCM 15759</strain>
    </source>
</reference>
<feature type="domain" description="AAA+ ATPase" evidence="4">
    <location>
        <begin position="54"/>
        <end position="195"/>
    </location>
</feature>
<evidence type="ECO:0000256" key="1">
    <source>
        <dbReference type="ARBA" id="ARBA00022741"/>
    </source>
</evidence>
<dbReference type="SMART" id="SM00382">
    <property type="entry name" value="AAA"/>
    <property type="match status" value="1"/>
</dbReference>
<protein>
    <submittedName>
        <fullName evidence="5">ATPase AAA</fullName>
    </submittedName>
</protein>
<accession>A0A830FHF3</accession>
<dbReference type="Gene3D" id="3.40.50.300">
    <property type="entry name" value="P-loop containing nucleotide triphosphate hydrolases"/>
    <property type="match status" value="1"/>
</dbReference>
<keyword evidence="2" id="KW-0067">ATP-binding</keyword>
<evidence type="ECO:0000313" key="6">
    <source>
        <dbReference type="Proteomes" id="UP000656367"/>
    </source>
</evidence>
<dbReference type="PANTHER" id="PTHR42759:SF5">
    <property type="entry name" value="METHANOL DEHYDROGENASE REGULATOR"/>
    <property type="match status" value="1"/>
</dbReference>
<dbReference type="FunFam" id="3.40.50.300:FF:000640">
    <property type="entry name" value="MoxR family ATPase"/>
    <property type="match status" value="1"/>
</dbReference>
<feature type="region of interest" description="Disordered" evidence="3">
    <location>
        <begin position="331"/>
        <end position="413"/>
    </location>
</feature>
<dbReference type="PANTHER" id="PTHR42759">
    <property type="entry name" value="MOXR FAMILY PROTEIN"/>
    <property type="match status" value="1"/>
</dbReference>
<dbReference type="SUPFAM" id="SSF52540">
    <property type="entry name" value="P-loop containing nucleoside triphosphate hydrolases"/>
    <property type="match status" value="1"/>
</dbReference>
<dbReference type="Pfam" id="PF07726">
    <property type="entry name" value="AAA_3"/>
    <property type="match status" value="1"/>
</dbReference>
<comment type="caution">
    <text evidence="5">The sequence shown here is derived from an EMBL/GenBank/DDBJ whole genome shotgun (WGS) entry which is preliminary data.</text>
</comment>
<dbReference type="AlphaFoldDB" id="A0A830FHF3"/>
<dbReference type="InterPro" id="IPR027417">
    <property type="entry name" value="P-loop_NTPase"/>
</dbReference>
<sequence>MIQPEYNAWNMAGLSSDLSVEAASEHCLNIVERVEEAVVVERRVLYETLAGVIARGHVLVEDVPGTGKTVLARVLAESLGLEFTRVQFTPDLLPADVTGSNVYNEHEREFEFAEGPVFSNVVLADEINRAPPKTQSALLESMEERQVSVDGTTHPLPTPFVVIATQNPVEQEGTFQLPEAQRDRFSVKTSMDYPDVEGEMGLLDRRANRRTISPSVDPVIDPETVRALQECAEDIRVDTKVRRYIVDLARATREDDRTEIGVSPRGVQRVFEAVRASAVIAGRRYATPDDVKRLANATMSHRLVLTTEATIEGTGKADVIQAALDAVDVPAVSPNAPDTDGSPKSTAASGSEPADSSSEPSPDGDSPGQRPSQSVAEGEESQAGQLDGDGDQPTDSSGDTRSRGDDDDIEQGQ</sequence>
<keyword evidence="1" id="KW-0547">Nucleotide-binding</keyword>
<dbReference type="InterPro" id="IPR050764">
    <property type="entry name" value="CbbQ/NirQ/NorQ/GpvN"/>
</dbReference>
<dbReference type="InterPro" id="IPR003593">
    <property type="entry name" value="AAA+_ATPase"/>
</dbReference>
<dbReference type="Pfam" id="PF17863">
    <property type="entry name" value="AAA_lid_2"/>
    <property type="match status" value="1"/>
</dbReference>
<gene>
    <name evidence="5" type="ORF">GCM10009006_02320</name>
</gene>
<dbReference type="EMBL" id="BMON01000001">
    <property type="protein sequence ID" value="GGM24577.1"/>
    <property type="molecule type" value="Genomic_DNA"/>
</dbReference>
<evidence type="ECO:0000256" key="3">
    <source>
        <dbReference type="SAM" id="MobiDB-lite"/>
    </source>
</evidence>
<feature type="compositionally biased region" description="Low complexity" evidence="3">
    <location>
        <begin position="347"/>
        <end position="368"/>
    </location>
</feature>
<organism evidence="5 6">
    <name type="scientific">Haloarcula argentinensis</name>
    <dbReference type="NCBI Taxonomy" id="43776"/>
    <lineage>
        <taxon>Archaea</taxon>
        <taxon>Methanobacteriati</taxon>
        <taxon>Methanobacteriota</taxon>
        <taxon>Stenosarchaea group</taxon>
        <taxon>Halobacteria</taxon>
        <taxon>Halobacteriales</taxon>
        <taxon>Haloarculaceae</taxon>
        <taxon>Haloarcula</taxon>
    </lineage>
</organism>
<name>A0A830FHF3_HALAR</name>
<evidence type="ECO:0000259" key="4">
    <source>
        <dbReference type="SMART" id="SM00382"/>
    </source>
</evidence>
<proteinExistence type="predicted"/>
<dbReference type="CDD" id="cd00009">
    <property type="entry name" value="AAA"/>
    <property type="match status" value="1"/>
</dbReference>
<dbReference type="GO" id="GO:0016887">
    <property type="term" value="F:ATP hydrolysis activity"/>
    <property type="evidence" value="ECO:0007669"/>
    <property type="project" value="InterPro"/>
</dbReference>
<evidence type="ECO:0000256" key="2">
    <source>
        <dbReference type="ARBA" id="ARBA00022840"/>
    </source>
</evidence>
<reference evidence="5" key="2">
    <citation type="submission" date="2020-09" db="EMBL/GenBank/DDBJ databases">
        <authorList>
            <person name="Sun Q."/>
            <person name="Ohkuma M."/>
        </authorList>
    </citation>
    <scope>NUCLEOTIDE SEQUENCE</scope>
    <source>
        <strain evidence="5">JCM 15759</strain>
    </source>
</reference>
<evidence type="ECO:0000313" key="5">
    <source>
        <dbReference type="EMBL" id="GGM24577.1"/>
    </source>
</evidence>